<protein>
    <recommendedName>
        <fullName evidence="3">DUF3006 domain-containing protein</fullName>
    </recommendedName>
</protein>
<proteinExistence type="predicted"/>
<evidence type="ECO:0008006" key="3">
    <source>
        <dbReference type="Google" id="ProtNLM"/>
    </source>
</evidence>
<dbReference type="PATRIC" id="fig|889378.3.peg.736"/>
<dbReference type="HOGENOM" id="CLU_2234887_0_0_12"/>
<dbReference type="EMBL" id="CP003282">
    <property type="protein sequence ID" value="AFG36825.1"/>
    <property type="molecule type" value="Genomic_DNA"/>
</dbReference>
<accession>H9UH32</accession>
<dbReference type="InterPro" id="IPR021377">
    <property type="entry name" value="DUF3006"/>
</dbReference>
<dbReference type="Proteomes" id="UP000007383">
    <property type="component" value="Chromosome"/>
</dbReference>
<dbReference type="STRING" id="889378.Spiaf_0726"/>
<evidence type="ECO:0000313" key="2">
    <source>
        <dbReference type="Proteomes" id="UP000007383"/>
    </source>
</evidence>
<reference evidence="2" key="1">
    <citation type="journal article" date="2013" name="Stand. Genomic Sci.">
        <title>Complete genome sequence of the halophilic bacterium Spirochaeta africana type strain (Z-7692(T)) from the alkaline Lake Magadi in the East African Rift.</title>
        <authorList>
            <person name="Liolos K."/>
            <person name="Abt B."/>
            <person name="Scheuner C."/>
            <person name="Teshima H."/>
            <person name="Held B."/>
            <person name="Lapidus A."/>
            <person name="Nolan M."/>
            <person name="Lucas S."/>
            <person name="Deshpande S."/>
            <person name="Cheng J.F."/>
            <person name="Tapia R."/>
            <person name="Goodwin L.A."/>
            <person name="Pitluck S."/>
            <person name="Pagani I."/>
            <person name="Ivanova N."/>
            <person name="Mavromatis K."/>
            <person name="Mikhailova N."/>
            <person name="Huntemann M."/>
            <person name="Pati A."/>
            <person name="Chen A."/>
            <person name="Palaniappan K."/>
            <person name="Land M."/>
            <person name="Rohde M."/>
            <person name="Tindall B.J."/>
            <person name="Detter J.C."/>
            <person name="Goker M."/>
            <person name="Bristow J."/>
            <person name="Eisen J.A."/>
            <person name="Markowitz V."/>
            <person name="Hugenholtz P."/>
            <person name="Woyke T."/>
            <person name="Klenk H.P."/>
            <person name="Kyrpides N.C."/>
        </authorList>
    </citation>
    <scope>NUCLEOTIDE SEQUENCE</scope>
    <source>
        <strain evidence="2">ATCC 700263 / DSM 8902 / Z-7692</strain>
    </source>
</reference>
<dbReference type="AlphaFoldDB" id="H9UH32"/>
<dbReference type="Pfam" id="PF11213">
    <property type="entry name" value="DUF3006"/>
    <property type="match status" value="1"/>
</dbReference>
<keyword evidence="2" id="KW-1185">Reference proteome</keyword>
<gene>
    <name evidence="1" type="ordered locus">Spiaf_0726</name>
</gene>
<sequence length="105" mass="11654">MRGYHFTSTADSGYTFTMKRFAIIDAIHDGVARLELADGGWTELPLQRLPAGCREGDVLATVETVVKADAQTGPDWIPELVVDREATAAAARRIRAKLNRLREER</sequence>
<dbReference type="KEGG" id="sfc:Spiaf_0726"/>
<evidence type="ECO:0000313" key="1">
    <source>
        <dbReference type="EMBL" id="AFG36825.1"/>
    </source>
</evidence>
<name>H9UH32_SPIAZ</name>
<organism evidence="1 2">
    <name type="scientific">Spirochaeta africana (strain ATCC 700263 / DSM 8902 / Z-7692)</name>
    <dbReference type="NCBI Taxonomy" id="889378"/>
    <lineage>
        <taxon>Bacteria</taxon>
        <taxon>Pseudomonadati</taxon>
        <taxon>Spirochaetota</taxon>
        <taxon>Spirochaetia</taxon>
        <taxon>Spirochaetales</taxon>
        <taxon>Spirochaetaceae</taxon>
        <taxon>Spirochaeta</taxon>
    </lineage>
</organism>